<dbReference type="Pfam" id="PF01877">
    <property type="entry name" value="RNA_binding"/>
    <property type="match status" value="1"/>
</dbReference>
<evidence type="ECO:0000313" key="1">
    <source>
        <dbReference type="EMBL" id="OKY78242.1"/>
    </source>
</evidence>
<name>A0A1Q6DVA5_METT1</name>
<dbReference type="STRING" id="1903181.BTN85_0729"/>
<sequence>MSRAPIHYIDLRTFCYSTESFEKVKAAFNQVIPQDQEINIEEIEGNFGNEIKILKLRVKKSRKIRDLTNEIKSRINEDELKRLKSELPVRLDDNCSLFIRFNKQRAYKEDLELTDSGNAIVLRFKIAAYPAKREKALEIAKEIF</sequence>
<reference evidence="1" key="1">
    <citation type="submission" date="2016-12" db="EMBL/GenBank/DDBJ databases">
        <title>Discovery of methanogenic haloarchaea.</title>
        <authorList>
            <person name="Sorokin D.Y."/>
            <person name="Makarova K.S."/>
            <person name="Abbas B."/>
            <person name="Ferrer M."/>
            <person name="Golyshin P.N."/>
        </authorList>
    </citation>
    <scope>NUCLEOTIDE SEQUENCE [LARGE SCALE GENOMIC DNA]</scope>
    <source>
        <strain evidence="1">HMET1</strain>
    </source>
</reference>
<dbReference type="InParanoid" id="A0A1Q6DVA5"/>
<protein>
    <submittedName>
        <fullName evidence="1">Exosome subunit RNA binding protein with dsRBD fold</fullName>
    </submittedName>
</protein>
<evidence type="ECO:0000313" key="2">
    <source>
        <dbReference type="Proteomes" id="UP000185744"/>
    </source>
</evidence>
<dbReference type="InterPro" id="IPR022803">
    <property type="entry name" value="Ribosomal_uL5_dom_sf"/>
</dbReference>
<gene>
    <name evidence="1" type="ORF">BTN85_0729</name>
</gene>
<dbReference type="SUPFAM" id="SSF55282">
    <property type="entry name" value="RL5-like"/>
    <property type="match status" value="1"/>
</dbReference>
<dbReference type="FunCoup" id="A0A1Q6DVA5">
    <property type="interactions" value="3"/>
</dbReference>
<keyword evidence="2" id="KW-1185">Reference proteome</keyword>
<dbReference type="Gene3D" id="3.30.1440.10">
    <property type="match status" value="1"/>
</dbReference>
<dbReference type="InterPro" id="IPR002739">
    <property type="entry name" value="PAB1135-like"/>
</dbReference>
<organism evidence="1 2">
    <name type="scientific">Methanohalarchaeum thermophilum</name>
    <dbReference type="NCBI Taxonomy" id="1903181"/>
    <lineage>
        <taxon>Archaea</taxon>
        <taxon>Methanobacteriati</taxon>
        <taxon>Methanobacteriota</taxon>
        <taxon>Methanonatronarchaeia</taxon>
        <taxon>Methanonatronarchaeales</taxon>
        <taxon>Methanonatronarchaeaceae</taxon>
        <taxon>Candidatus Methanohalarchaeum</taxon>
    </lineage>
</organism>
<accession>A0A1Q6DVA5</accession>
<dbReference type="AlphaFoldDB" id="A0A1Q6DVA5"/>
<dbReference type="PANTHER" id="PTHR38816">
    <property type="entry name" value="EXOSOME SUBUNIT, DUF54 FAMILY-RELATED"/>
    <property type="match status" value="1"/>
</dbReference>
<dbReference type="NCBIfam" id="NF011141">
    <property type="entry name" value="PRK14555.1-1"/>
    <property type="match status" value="1"/>
</dbReference>
<dbReference type="EMBL" id="MSDW01000001">
    <property type="protein sequence ID" value="OKY78242.1"/>
    <property type="molecule type" value="Genomic_DNA"/>
</dbReference>
<dbReference type="Proteomes" id="UP000185744">
    <property type="component" value="Unassembled WGS sequence"/>
</dbReference>
<dbReference type="PANTHER" id="PTHR38816:SF1">
    <property type="entry name" value="EXOSOME SUBUNIT"/>
    <property type="match status" value="1"/>
</dbReference>
<comment type="caution">
    <text evidence="1">The sequence shown here is derived from an EMBL/GenBank/DDBJ whole genome shotgun (WGS) entry which is preliminary data.</text>
</comment>
<proteinExistence type="predicted"/>